<gene>
    <name evidence="2" type="ORF">BS50DRAFT_474778</name>
</gene>
<dbReference type="Proteomes" id="UP000240883">
    <property type="component" value="Unassembled WGS sequence"/>
</dbReference>
<evidence type="ECO:0000313" key="2">
    <source>
        <dbReference type="EMBL" id="PSN58613.1"/>
    </source>
</evidence>
<proteinExistence type="predicted"/>
<reference evidence="2 3" key="1">
    <citation type="journal article" date="2018" name="Front. Microbiol.">
        <title>Genome-Wide Analysis of Corynespora cassiicola Leaf Fall Disease Putative Effectors.</title>
        <authorList>
            <person name="Lopez D."/>
            <person name="Ribeiro S."/>
            <person name="Label P."/>
            <person name="Fumanal B."/>
            <person name="Venisse J.S."/>
            <person name="Kohler A."/>
            <person name="de Oliveira R.R."/>
            <person name="Labutti K."/>
            <person name="Lipzen A."/>
            <person name="Lail K."/>
            <person name="Bauer D."/>
            <person name="Ohm R.A."/>
            <person name="Barry K.W."/>
            <person name="Spatafora J."/>
            <person name="Grigoriev I.V."/>
            <person name="Martin F.M."/>
            <person name="Pujade-Renaud V."/>
        </authorList>
    </citation>
    <scope>NUCLEOTIDE SEQUENCE [LARGE SCALE GENOMIC DNA]</scope>
    <source>
        <strain evidence="2 3">Philippines</strain>
    </source>
</reference>
<dbReference type="STRING" id="1448308.A0A2T2MZF7"/>
<sequence length="227" mass="25580">LDRWLGRWPALVNNARRYQIENLSESQICDAFIEACRDINPPFYNYMKSKDAQSESQASLIRETARTMEKISDAIITAMNEINPNHASNGSITMGNSSDSEPDDTAEDADITVVQKAQNTINRALRSFRRMKPTLSDKWITISFCIKQFRAMAPPSEKTARGRAAHATLQGRKHGRDRNSSDDEDFQPRRKRHDVGSGSPSANLPTCLRDCVCGLAHKYADCRYLNP</sequence>
<feature type="non-terminal residue" evidence="2">
    <location>
        <position position="227"/>
    </location>
</feature>
<dbReference type="EMBL" id="KZ678246">
    <property type="protein sequence ID" value="PSN58613.1"/>
    <property type="molecule type" value="Genomic_DNA"/>
</dbReference>
<feature type="compositionally biased region" description="Polar residues" evidence="1">
    <location>
        <begin position="83"/>
        <end position="99"/>
    </location>
</feature>
<evidence type="ECO:0000256" key="1">
    <source>
        <dbReference type="SAM" id="MobiDB-lite"/>
    </source>
</evidence>
<dbReference type="AlphaFoldDB" id="A0A2T2MZF7"/>
<feature type="region of interest" description="Disordered" evidence="1">
    <location>
        <begin position="83"/>
        <end position="107"/>
    </location>
</feature>
<organism evidence="2 3">
    <name type="scientific">Corynespora cassiicola Philippines</name>
    <dbReference type="NCBI Taxonomy" id="1448308"/>
    <lineage>
        <taxon>Eukaryota</taxon>
        <taxon>Fungi</taxon>
        <taxon>Dikarya</taxon>
        <taxon>Ascomycota</taxon>
        <taxon>Pezizomycotina</taxon>
        <taxon>Dothideomycetes</taxon>
        <taxon>Pleosporomycetidae</taxon>
        <taxon>Pleosporales</taxon>
        <taxon>Corynesporascaceae</taxon>
        <taxon>Corynespora</taxon>
    </lineage>
</organism>
<feature type="region of interest" description="Disordered" evidence="1">
    <location>
        <begin position="153"/>
        <end position="200"/>
    </location>
</feature>
<feature type="non-terminal residue" evidence="2">
    <location>
        <position position="1"/>
    </location>
</feature>
<evidence type="ECO:0000313" key="3">
    <source>
        <dbReference type="Proteomes" id="UP000240883"/>
    </source>
</evidence>
<name>A0A2T2MZF7_CORCC</name>
<keyword evidence="3" id="KW-1185">Reference proteome</keyword>
<protein>
    <submittedName>
        <fullName evidence="2">Uncharacterized protein</fullName>
    </submittedName>
</protein>
<dbReference type="OrthoDB" id="3761057at2759"/>
<accession>A0A2T2MZF7</accession>